<dbReference type="AlphaFoldDB" id="A0A8S3U7X0"/>
<gene>
    <name evidence="2" type="ORF">MEDL_54165</name>
</gene>
<accession>A0A8S3U7X0</accession>
<proteinExistence type="predicted"/>
<evidence type="ECO:0000259" key="1">
    <source>
        <dbReference type="Pfam" id="PF20720"/>
    </source>
</evidence>
<protein>
    <recommendedName>
        <fullName evidence="1">Novel STAND NTPase 3 domain-containing protein</fullName>
    </recommendedName>
</protein>
<keyword evidence="3" id="KW-1185">Reference proteome</keyword>
<reference evidence="2" key="1">
    <citation type="submission" date="2021-03" db="EMBL/GenBank/DDBJ databases">
        <authorList>
            <person name="Bekaert M."/>
        </authorList>
    </citation>
    <scope>NUCLEOTIDE SEQUENCE</scope>
</reference>
<name>A0A8S3U7X0_MYTED</name>
<dbReference type="Proteomes" id="UP000683360">
    <property type="component" value="Unassembled WGS sequence"/>
</dbReference>
<dbReference type="EMBL" id="CAJPWZ010002607">
    <property type="protein sequence ID" value="CAG2241962.1"/>
    <property type="molecule type" value="Genomic_DNA"/>
</dbReference>
<sequence length="407" mass="47206">MSTLVCDSIAKHVKTIRRCHLQAFPRAHIWDIINLLNCGTIQVNYDIILMHVGTNNVGTYEVADFDIAYNVLISTIEKLVKPHTVISVWKVSEAVFTFQCPVQSHCKHRADAICDSFDKYFCLYDRNEKKYNESCRDRPDVEKPGYKLIVAGSLQGDPCDHEFYQPLNSRLSGTVDAFINNLTAARKDKSYRNGTEKIVRSCRCDYTRGFDFITRPNNPCLCDPSSEDCSCFHRTCPTKYILSPDYECLNKNEWKLSFKCDLIATVSKKNDYVIVPARQPSDITQYYEPDTHQVFIIDDFIGKYAFDEADSALWEKEGPLLQNVLRNNDQIKVVLTCRKSVWHPEKCERFGFSAYLFDLDTHELRLTLSETRTIVEAYVEKSRVVQLNDQMIMMYTFLPLYVRSFHR</sequence>
<feature type="domain" description="Novel STAND NTPase 3" evidence="1">
    <location>
        <begin position="268"/>
        <end position="348"/>
    </location>
</feature>
<evidence type="ECO:0000313" key="2">
    <source>
        <dbReference type="EMBL" id="CAG2241962.1"/>
    </source>
</evidence>
<dbReference type="Gene3D" id="3.40.50.12690">
    <property type="match status" value="1"/>
</dbReference>
<dbReference type="InterPro" id="IPR049050">
    <property type="entry name" value="nSTAND3"/>
</dbReference>
<comment type="caution">
    <text evidence="2">The sequence shown here is derived from an EMBL/GenBank/DDBJ whole genome shotgun (WGS) entry which is preliminary data.</text>
</comment>
<organism evidence="2 3">
    <name type="scientific">Mytilus edulis</name>
    <name type="common">Blue mussel</name>
    <dbReference type="NCBI Taxonomy" id="6550"/>
    <lineage>
        <taxon>Eukaryota</taxon>
        <taxon>Metazoa</taxon>
        <taxon>Spiralia</taxon>
        <taxon>Lophotrochozoa</taxon>
        <taxon>Mollusca</taxon>
        <taxon>Bivalvia</taxon>
        <taxon>Autobranchia</taxon>
        <taxon>Pteriomorphia</taxon>
        <taxon>Mytilida</taxon>
        <taxon>Mytiloidea</taxon>
        <taxon>Mytilidae</taxon>
        <taxon>Mytilinae</taxon>
        <taxon>Mytilus</taxon>
    </lineage>
</organism>
<dbReference type="Pfam" id="PF20720">
    <property type="entry name" value="nSTAND3"/>
    <property type="match status" value="1"/>
</dbReference>
<evidence type="ECO:0000313" key="3">
    <source>
        <dbReference type="Proteomes" id="UP000683360"/>
    </source>
</evidence>
<dbReference type="OrthoDB" id="6425058at2759"/>